<protein>
    <submittedName>
        <fullName evidence="3">Oidioi.mRNA.OKI2018_I69.PAR.g11774.t1.cds</fullName>
    </submittedName>
</protein>
<keyword evidence="4" id="KW-1185">Reference proteome</keyword>
<feature type="domain" description="K Homology" evidence="2">
    <location>
        <begin position="37"/>
        <end position="100"/>
    </location>
</feature>
<dbReference type="InterPro" id="IPR004088">
    <property type="entry name" value="KH_dom_type_1"/>
</dbReference>
<reference evidence="3 4" key="1">
    <citation type="submission" date="2021-04" db="EMBL/GenBank/DDBJ databases">
        <authorList>
            <person name="Bliznina A."/>
        </authorList>
    </citation>
    <scope>NUCLEOTIDE SEQUENCE [LARGE SCALE GENOMIC DNA]</scope>
</reference>
<dbReference type="EMBL" id="OU015568">
    <property type="protein sequence ID" value="CAG5088197.1"/>
    <property type="molecule type" value="Genomic_DNA"/>
</dbReference>
<dbReference type="InterPro" id="IPR036612">
    <property type="entry name" value="KH_dom_type_1_sf"/>
</dbReference>
<dbReference type="SUPFAM" id="SSF63748">
    <property type="entry name" value="Tudor/PWWP/MBT"/>
    <property type="match status" value="1"/>
</dbReference>
<dbReference type="SUPFAM" id="SSF54791">
    <property type="entry name" value="Eukaryotic type KH-domain (KH-domain type I)"/>
    <property type="match status" value="1"/>
</dbReference>
<sequence length="797" mass="92102">MAENNGHEDMEYLFEDTSLEDFQVQLDRRWVTRSSMKVVFENKYGGAIHGHGAQRLHRIMNLTETKIEIDKARERHRLATHRDAIIIGEKTSVERALFLLHVCANILYSYVSSHLSLEDAVMQWRANAVKNSVRMDKNQNFESGYHSKQRTVEADLSICTASELSHFPIDETCPVVDQNDFQSRIERLRLNDHPRTSDSASAIYEARRDQRRKLIESSTDEPSFIEPPVSESPVVQSTVLEERFNQPVEQILPKLLTAINSLGDLVKDTGLLETLKTNKDYVHITEGGLFHVRFSKLQGEDDFEAKLINDSAAADAPFNANDKISMAIEEYAIRMVAVFKENYRQKSFRVGEFTDHLNADDYAVSIISFLHDYLEYFYHLRLQENLNEYPEFSVLQNKRSAFNIHCLNTINYFQLKNDGSTLWRIIAREASLDFCSTEEASSMYADYFKRSGGSIELRDNNLLQIMRLKENEQLVSPNDFADWYKEFAFGIFKDSIQTMTADDGEEFRYFNDVKLKNLQSCVGATVEVVDEEVSAMKNDLEQEIKAFVEENDFKVAKGQDGFKAAGLFPYLVEGREHLLKPGQLLIYNGSYRERCMVITVGEDDKNNVLNQDRSYFARHSPSSLQEKRCRTARRSRERDEFSACKSVKVYYLDYGHPDTVPVSDLYFASRQFLKWPLLSVSVTLYNYKLDQETYSDHHKLCNECGKHGLACYAYDFWERRLASEETYRMRLLKNSQPDEWSQGGTPPLVVLQKSTKKYELLRKSLDVLTAWVNTRATFGDNHVVTMEKHEKLSNSSD</sequence>
<proteinExistence type="predicted"/>
<dbReference type="CDD" id="cd00105">
    <property type="entry name" value="KH-I"/>
    <property type="match status" value="1"/>
</dbReference>
<dbReference type="PROSITE" id="PS50084">
    <property type="entry name" value="KH_TYPE_1"/>
    <property type="match status" value="1"/>
</dbReference>
<evidence type="ECO:0000313" key="3">
    <source>
        <dbReference type="EMBL" id="CAG5088197.1"/>
    </source>
</evidence>
<evidence type="ECO:0000259" key="2">
    <source>
        <dbReference type="Pfam" id="PF00013"/>
    </source>
</evidence>
<evidence type="ECO:0000256" key="1">
    <source>
        <dbReference type="PROSITE-ProRule" id="PRU00117"/>
    </source>
</evidence>
<keyword evidence="1" id="KW-0694">RNA-binding</keyword>
<dbReference type="Pfam" id="PF00013">
    <property type="entry name" value="KH_1"/>
    <property type="match status" value="1"/>
</dbReference>
<gene>
    <name evidence="3" type="ORF">OKIOD_LOCUS3332</name>
</gene>
<organism evidence="3 4">
    <name type="scientific">Oikopleura dioica</name>
    <name type="common">Tunicate</name>
    <dbReference type="NCBI Taxonomy" id="34765"/>
    <lineage>
        <taxon>Eukaryota</taxon>
        <taxon>Metazoa</taxon>
        <taxon>Chordata</taxon>
        <taxon>Tunicata</taxon>
        <taxon>Appendicularia</taxon>
        <taxon>Copelata</taxon>
        <taxon>Oikopleuridae</taxon>
        <taxon>Oikopleura</taxon>
    </lineage>
</organism>
<name>A0ABN7S2W9_OIKDI</name>
<dbReference type="Proteomes" id="UP001158576">
    <property type="component" value="Chromosome PAR"/>
</dbReference>
<accession>A0ABN7S2W9</accession>
<evidence type="ECO:0000313" key="4">
    <source>
        <dbReference type="Proteomes" id="UP001158576"/>
    </source>
</evidence>